<dbReference type="InterPro" id="IPR000866">
    <property type="entry name" value="AhpC/TSA"/>
</dbReference>
<dbReference type="GO" id="GO:0016209">
    <property type="term" value="F:antioxidant activity"/>
    <property type="evidence" value="ECO:0007669"/>
    <property type="project" value="InterPro"/>
</dbReference>
<dbReference type="EMBL" id="WRXO01000012">
    <property type="protein sequence ID" value="MVT44724.1"/>
    <property type="molecule type" value="Genomic_DNA"/>
</dbReference>
<dbReference type="Pfam" id="PF00578">
    <property type="entry name" value="AhpC-TSA"/>
    <property type="match status" value="1"/>
</dbReference>
<feature type="domain" description="Thioredoxin" evidence="5">
    <location>
        <begin position="245"/>
        <end position="367"/>
    </location>
</feature>
<evidence type="ECO:0000313" key="6">
    <source>
        <dbReference type="EMBL" id="MVT44724.1"/>
    </source>
</evidence>
<dbReference type="RefSeq" id="WP_157303511.1">
    <property type="nucleotide sequence ID" value="NZ_BAAAZB010000018.1"/>
</dbReference>
<name>A0A6N8JIC6_9BACT</name>
<keyword evidence="4" id="KW-0676">Redox-active center</keyword>
<dbReference type="CDD" id="cd02966">
    <property type="entry name" value="TlpA_like_family"/>
    <property type="match status" value="1"/>
</dbReference>
<proteinExistence type="predicted"/>
<reference evidence="6 7" key="1">
    <citation type="submission" date="2019-12" db="EMBL/GenBank/DDBJ databases">
        <title>The draft genomic sequence of strain Chitinophaga oryziterrae JCM 16595.</title>
        <authorList>
            <person name="Zhang X."/>
        </authorList>
    </citation>
    <scope>NUCLEOTIDE SEQUENCE [LARGE SCALE GENOMIC DNA]</scope>
    <source>
        <strain evidence="6 7">JCM 16595</strain>
    </source>
</reference>
<comment type="subcellular location">
    <subcellularLocation>
        <location evidence="1">Cell envelope</location>
    </subcellularLocation>
</comment>
<evidence type="ECO:0000313" key="7">
    <source>
        <dbReference type="Proteomes" id="UP000468388"/>
    </source>
</evidence>
<dbReference type="AlphaFoldDB" id="A0A6N8JIC6"/>
<dbReference type="InterPro" id="IPR013766">
    <property type="entry name" value="Thioredoxin_domain"/>
</dbReference>
<evidence type="ECO:0000259" key="5">
    <source>
        <dbReference type="PROSITE" id="PS51352"/>
    </source>
</evidence>
<evidence type="ECO:0000256" key="3">
    <source>
        <dbReference type="ARBA" id="ARBA00023157"/>
    </source>
</evidence>
<evidence type="ECO:0000256" key="2">
    <source>
        <dbReference type="ARBA" id="ARBA00022748"/>
    </source>
</evidence>
<comment type="caution">
    <text evidence="6">The sequence shown here is derived from an EMBL/GenBank/DDBJ whole genome shotgun (WGS) entry which is preliminary data.</text>
</comment>
<protein>
    <submittedName>
        <fullName evidence="6">DUF4369 domain-containing protein</fullName>
    </submittedName>
</protein>
<dbReference type="PANTHER" id="PTHR42852:SF6">
    <property type="entry name" value="THIOL:DISULFIDE INTERCHANGE PROTEIN DSBE"/>
    <property type="match status" value="1"/>
</dbReference>
<dbReference type="InterPro" id="IPR025380">
    <property type="entry name" value="DUF4369"/>
</dbReference>
<gene>
    <name evidence="6" type="ORF">GO495_29290</name>
</gene>
<organism evidence="6 7">
    <name type="scientific">Chitinophaga oryziterrae</name>
    <dbReference type="NCBI Taxonomy" id="1031224"/>
    <lineage>
        <taxon>Bacteria</taxon>
        <taxon>Pseudomonadati</taxon>
        <taxon>Bacteroidota</taxon>
        <taxon>Chitinophagia</taxon>
        <taxon>Chitinophagales</taxon>
        <taxon>Chitinophagaceae</taxon>
        <taxon>Chitinophaga</taxon>
    </lineage>
</organism>
<dbReference type="Proteomes" id="UP000468388">
    <property type="component" value="Unassembled WGS sequence"/>
</dbReference>
<keyword evidence="2" id="KW-0201">Cytochrome c-type biogenesis</keyword>
<dbReference type="PANTHER" id="PTHR42852">
    <property type="entry name" value="THIOL:DISULFIDE INTERCHANGE PROTEIN DSBE"/>
    <property type="match status" value="1"/>
</dbReference>
<dbReference type="InterPro" id="IPR050553">
    <property type="entry name" value="Thioredoxin_ResA/DsbE_sf"/>
</dbReference>
<dbReference type="SUPFAM" id="SSF52833">
    <property type="entry name" value="Thioredoxin-like"/>
    <property type="match status" value="1"/>
</dbReference>
<accession>A0A6N8JIC6</accession>
<dbReference type="Gene3D" id="3.40.30.10">
    <property type="entry name" value="Glutaredoxin"/>
    <property type="match status" value="1"/>
</dbReference>
<dbReference type="Pfam" id="PF14289">
    <property type="entry name" value="DUF4369"/>
    <property type="match status" value="1"/>
</dbReference>
<keyword evidence="7" id="KW-1185">Reference proteome</keyword>
<dbReference type="GO" id="GO:0030313">
    <property type="term" value="C:cell envelope"/>
    <property type="evidence" value="ECO:0007669"/>
    <property type="project" value="UniProtKB-SubCell"/>
</dbReference>
<keyword evidence="3" id="KW-1015">Disulfide bond</keyword>
<evidence type="ECO:0000256" key="1">
    <source>
        <dbReference type="ARBA" id="ARBA00004196"/>
    </source>
</evidence>
<dbReference type="GO" id="GO:0017004">
    <property type="term" value="P:cytochrome complex assembly"/>
    <property type="evidence" value="ECO:0007669"/>
    <property type="project" value="UniProtKB-KW"/>
</dbReference>
<dbReference type="GO" id="GO:0016491">
    <property type="term" value="F:oxidoreductase activity"/>
    <property type="evidence" value="ECO:0007669"/>
    <property type="project" value="InterPro"/>
</dbReference>
<evidence type="ECO:0000256" key="4">
    <source>
        <dbReference type="ARBA" id="ARBA00023284"/>
    </source>
</evidence>
<sequence length="388" mass="44398">MSIRLFRILLLVTLSPLSLFSQTLKGFKITGHIKGLEEGEKVALSIFDFKKMNWSIKDSALVKNGEFLISSEAPDSLGGYYAMSFNKHTNKFCRLYLDNEQIVSISCDSNISKIRPSTLDNYFNIKGSPTNEKWHLSQSSIDFYLTSMINLNGYVQKIKDSLGFNPALIESALKAREMSTESFIISSFYHWDQPYPKSVIPFEIVVHSLISYSGHAASFGDVYIGLDESIKKSHYGKLLKDYCRLLINQPFPEFKLPTVDGKLLMLKDVVSKGKLTLVHLWANKSAFRNEIEPELVMQYNKYHNQGFNIIGISADSYVEEWKEALDVDKYPWYNVIDLKGKITNEIYHEGGHRVPNTTDILVDEQGKIVAWDLTGIELQYYLWREFGS</sequence>
<dbReference type="PROSITE" id="PS51352">
    <property type="entry name" value="THIOREDOXIN_2"/>
    <property type="match status" value="1"/>
</dbReference>
<dbReference type="OrthoDB" id="661796at2"/>
<dbReference type="InterPro" id="IPR036249">
    <property type="entry name" value="Thioredoxin-like_sf"/>
</dbReference>